<feature type="transmembrane region" description="Helical" evidence="2">
    <location>
        <begin position="12"/>
        <end position="31"/>
    </location>
</feature>
<gene>
    <name evidence="5" type="primary">LOC113500095</name>
</gene>
<dbReference type="Pfam" id="PF02194">
    <property type="entry name" value="PXA"/>
    <property type="match status" value="1"/>
</dbReference>
<evidence type="ECO:0000256" key="2">
    <source>
        <dbReference type="SAM" id="Phobius"/>
    </source>
</evidence>
<keyword evidence="4" id="KW-1185">Reference proteome</keyword>
<keyword evidence="2" id="KW-1133">Transmembrane helix</keyword>
<protein>
    <submittedName>
        <fullName evidence="5">Uncharacterized protein LOC113500095 isoform X1</fullName>
    </submittedName>
</protein>
<dbReference type="GO" id="GO:0035091">
    <property type="term" value="F:phosphatidylinositol binding"/>
    <property type="evidence" value="ECO:0007669"/>
    <property type="project" value="TreeGrafter"/>
</dbReference>
<sequence>MLLKRNILECSIIVSLGGTLICVLLNYLTSISPISGIWFPLYILTLFFMSVFVSVKFIKWLLSLNKPIKDDLEEIVAKYPYLSCLSGVLPKTRKVSKVAECREYDTNELSVISTVLERKLVSSWYVPYISQEIGFPFACKQMLDQIIGRSFQICNKIETKDIFVDVCIVLTSHLNEYKKAQKRQEKAPASTIQSLYKKSHPIFDVKNKQVDSADHCTNIIRIILKELIPWELWDTPNSELLVRILSKKLDNFIHSTFADPVWLNDKLMTILKGSEPVVEPEKVVEEVPLSEYVPEPLTAEELSAMVSQGTSVVIPSDIVEEKEECEIEKIEKIIEEVPINSTQPVDITKSPILRQRRGRQGRNEVKIYDRVIEGSVKTWETDIDLQCISMGQDLLASLDGEITLSRLWGQDADADGSPNPPRGKSPQPLWFGEEETIEVDPLDSSPNRDNKKEHSPKPADALLKDLQTTVSQAKHKIGDLQVEPKLGLDVTRKQNSSDEAAGMMEGLLDFGIAGLKKGLRFTGLSDDSQEKLHSHQRDKGDKSPPLEGTRVKPIQEHRATNVTNGQRDENNAPPLVKQQRVSSQDSIPSQSRPIPRGEASLPMVPDSPEPEYEEAADLSTSIAKLRCLLQQRAQTSPRVERAPDVWWESAEETRGRPLPHERHERHERPVDTATLADEYDMSLERNASPGQTSNNMQRLDKLFQRTVTGVFNSIKTAVGAEGEGPAPRPLHDWTYVCTSIELSVCGAVARLVGSRRGGSHVEAALDSLAELRPRQPLPPPPDPIDLEEWCGSGGACSSSAGAALAAAGLARSHLALSLATLLLADLAESFLDSWLEELGSWLRQQVFATFEQLAESDAAFFEPKPKLRDLDVDQTCAALLERIQPSMYIFGEERVTEAVRLVVSSFSHKDINVDVLFRTLDLLAGQFKKAAGLRNPSFDSN</sequence>
<reference evidence="5" key="1">
    <citation type="submission" date="2025-08" db="UniProtKB">
        <authorList>
            <consortium name="RefSeq"/>
        </authorList>
    </citation>
    <scope>IDENTIFICATION</scope>
</reference>
<feature type="compositionally biased region" description="Basic and acidic residues" evidence="1">
    <location>
        <begin position="446"/>
        <end position="457"/>
    </location>
</feature>
<feature type="region of interest" description="Disordered" evidence="1">
    <location>
        <begin position="410"/>
        <end position="461"/>
    </location>
</feature>
<dbReference type="AlphaFoldDB" id="A0A7E5W8N7"/>
<keyword evidence="2" id="KW-0812">Transmembrane</keyword>
<feature type="compositionally biased region" description="Polar residues" evidence="1">
    <location>
        <begin position="579"/>
        <end position="592"/>
    </location>
</feature>
<dbReference type="GeneID" id="113500095"/>
<dbReference type="InterPro" id="IPR003114">
    <property type="entry name" value="Phox_assoc"/>
</dbReference>
<dbReference type="Proteomes" id="UP000322000">
    <property type="component" value="Chromosome 13"/>
</dbReference>
<accession>A0A7E5W8N7</accession>
<dbReference type="OrthoDB" id="5582218at2759"/>
<keyword evidence="2" id="KW-0472">Membrane</keyword>
<dbReference type="InParanoid" id="A0A7E5W8N7"/>
<evidence type="ECO:0000259" key="3">
    <source>
        <dbReference type="Pfam" id="PF02194"/>
    </source>
</evidence>
<feature type="compositionally biased region" description="Acidic residues" evidence="1">
    <location>
        <begin position="432"/>
        <end position="441"/>
    </location>
</feature>
<feature type="compositionally biased region" description="Basic and acidic residues" evidence="1">
    <location>
        <begin position="528"/>
        <end position="559"/>
    </location>
</feature>
<dbReference type="PANTHER" id="PTHR22775">
    <property type="entry name" value="SORTING NEXIN"/>
    <property type="match status" value="1"/>
</dbReference>
<evidence type="ECO:0000313" key="5">
    <source>
        <dbReference type="RefSeq" id="XP_026736571.1"/>
    </source>
</evidence>
<dbReference type="PANTHER" id="PTHR22775:SF3">
    <property type="entry name" value="SORTING NEXIN-13"/>
    <property type="match status" value="1"/>
</dbReference>
<name>A0A7E5W8N7_TRINI</name>
<dbReference type="KEGG" id="tnl:113500095"/>
<proteinExistence type="predicted"/>
<organism evidence="4 5">
    <name type="scientific">Trichoplusia ni</name>
    <name type="common">Cabbage looper</name>
    <dbReference type="NCBI Taxonomy" id="7111"/>
    <lineage>
        <taxon>Eukaryota</taxon>
        <taxon>Metazoa</taxon>
        <taxon>Ecdysozoa</taxon>
        <taxon>Arthropoda</taxon>
        <taxon>Hexapoda</taxon>
        <taxon>Insecta</taxon>
        <taxon>Pterygota</taxon>
        <taxon>Neoptera</taxon>
        <taxon>Endopterygota</taxon>
        <taxon>Lepidoptera</taxon>
        <taxon>Glossata</taxon>
        <taxon>Ditrysia</taxon>
        <taxon>Noctuoidea</taxon>
        <taxon>Noctuidae</taxon>
        <taxon>Plusiinae</taxon>
        <taxon>Trichoplusia</taxon>
    </lineage>
</organism>
<feature type="domain" description="PXA" evidence="3">
    <location>
        <begin position="109"/>
        <end position="267"/>
    </location>
</feature>
<feature type="transmembrane region" description="Helical" evidence="2">
    <location>
        <begin position="37"/>
        <end position="58"/>
    </location>
</feature>
<evidence type="ECO:0000256" key="1">
    <source>
        <dbReference type="SAM" id="MobiDB-lite"/>
    </source>
</evidence>
<dbReference type="RefSeq" id="XP_026736571.1">
    <property type="nucleotide sequence ID" value="XM_026880770.1"/>
</dbReference>
<feature type="region of interest" description="Disordered" evidence="1">
    <location>
        <begin position="527"/>
        <end position="617"/>
    </location>
</feature>
<evidence type="ECO:0000313" key="4">
    <source>
        <dbReference type="Proteomes" id="UP000322000"/>
    </source>
</evidence>